<dbReference type="Gene3D" id="1.10.275.30">
    <property type="match status" value="1"/>
</dbReference>
<comment type="caution">
    <text evidence="3">The sequence shown here is derived from an EMBL/GenBank/DDBJ whole genome shotgun (WGS) entry which is preliminary data.</text>
</comment>
<dbReference type="Pfam" id="PF13307">
    <property type="entry name" value="Helicase_C_2"/>
    <property type="match status" value="1"/>
</dbReference>
<dbReference type="Proteomes" id="UP000176377">
    <property type="component" value="Unassembled WGS sequence"/>
</dbReference>
<dbReference type="EMBL" id="MFLA01000013">
    <property type="protein sequence ID" value="OGG60130.1"/>
    <property type="molecule type" value="Genomic_DNA"/>
</dbReference>
<dbReference type="SUPFAM" id="SSF52540">
    <property type="entry name" value="P-loop containing nucleoside triphosphate hydrolases"/>
    <property type="match status" value="1"/>
</dbReference>
<evidence type="ECO:0000259" key="2">
    <source>
        <dbReference type="Pfam" id="PF13307"/>
    </source>
</evidence>
<dbReference type="InterPro" id="IPR045028">
    <property type="entry name" value="DinG/Rad3-like"/>
</dbReference>
<dbReference type="GO" id="GO:0005524">
    <property type="term" value="F:ATP binding"/>
    <property type="evidence" value="ECO:0007669"/>
    <property type="project" value="InterPro"/>
</dbReference>
<accession>A0A1F6DFN4</accession>
<dbReference type="GO" id="GO:0003678">
    <property type="term" value="F:DNA helicase activity"/>
    <property type="evidence" value="ECO:0007669"/>
    <property type="project" value="TreeGrafter"/>
</dbReference>
<dbReference type="PANTHER" id="PTHR11472:SF34">
    <property type="entry name" value="REGULATOR OF TELOMERE ELONGATION HELICASE 1"/>
    <property type="match status" value="1"/>
</dbReference>
<proteinExistence type="inferred from homology"/>
<gene>
    <name evidence="3" type="ORF">A2765_01005</name>
</gene>
<dbReference type="InterPro" id="IPR027417">
    <property type="entry name" value="P-loop_NTPase"/>
</dbReference>
<dbReference type="PANTHER" id="PTHR11472">
    <property type="entry name" value="DNA REPAIR DEAD HELICASE RAD3/XP-D SUBFAMILY MEMBER"/>
    <property type="match status" value="1"/>
</dbReference>
<sequence>MKKHLDLMGAFPFDRHPQMRDGQRIALEHLETAAWPVVHQSPVGTGKTALGYTFLKAKEKQGGTHLLYSTPNKTQVEQVKAMFPDVKIALGRNEHPCLYPGYADESPKADDIPCSMLGDCPHRVNLQTGETHTKGVTPCPYLQQKYEALQGGIVVCTHAFLVFNVLLSKAFEPDAVVIDEAHRLAQSFRSVLSTEITDWKLVSAMEAIEETSPRQCDKLAAFLASLKRMVKRYALDHEQLLEEEQIDRLYGTLTAISADRLEADAKRAIAKGKLDPVADKEILKQVEDIARSIRRFQHALKFSISGHTARGYPLAYVIAYGKTELGPREKVQYRLTVKDYYVVPLIQKALPEMTYAYSATIVDPEIFAFETGIRGSYRSIPSTFSIENTRLYLPHDTANLAVKTRSKRDKTKSLRLIARTAKRFVQKGNRSLVILVSNEERLKFTQLAEEEGLKTITYGNGTTARECAQRFRAGEAECLVGTTAHFGEGLDLPERIAPVIFCLRPAYPRPDDPQTQFEERRFRGRRWRLWQWRVMLDLLQVRGRNVRSETDKGVTFLISQQFRNFAFGSLPNWLQGAYRGNLSWEESVKDAEKLLARE</sequence>
<reference evidence="3 4" key="1">
    <citation type="journal article" date="2016" name="Nat. Commun.">
        <title>Thousands of microbial genomes shed light on interconnected biogeochemical processes in an aquifer system.</title>
        <authorList>
            <person name="Anantharaman K."/>
            <person name="Brown C.T."/>
            <person name="Hug L.A."/>
            <person name="Sharon I."/>
            <person name="Castelle C.J."/>
            <person name="Probst A.J."/>
            <person name="Thomas B.C."/>
            <person name="Singh A."/>
            <person name="Wilkins M.J."/>
            <person name="Karaoz U."/>
            <person name="Brodie E.L."/>
            <person name="Williams K.H."/>
            <person name="Hubbard S.S."/>
            <person name="Banfield J.F."/>
        </authorList>
    </citation>
    <scope>NUCLEOTIDE SEQUENCE [LARGE SCALE GENOMIC DNA]</scope>
</reference>
<dbReference type="InterPro" id="IPR006555">
    <property type="entry name" value="ATP-dep_Helicase_C"/>
</dbReference>
<evidence type="ECO:0000313" key="4">
    <source>
        <dbReference type="Proteomes" id="UP000176377"/>
    </source>
</evidence>
<dbReference type="GO" id="GO:0003676">
    <property type="term" value="F:nucleic acid binding"/>
    <property type="evidence" value="ECO:0007669"/>
    <property type="project" value="InterPro"/>
</dbReference>
<dbReference type="Gene3D" id="3.40.50.300">
    <property type="entry name" value="P-loop containing nucleotide triphosphate hydrolases"/>
    <property type="match status" value="2"/>
</dbReference>
<organism evidence="3 4">
    <name type="scientific">Candidatus Kaiserbacteria bacterium RIFCSPHIGHO2_01_FULL_56_24</name>
    <dbReference type="NCBI Taxonomy" id="1798487"/>
    <lineage>
        <taxon>Bacteria</taxon>
        <taxon>Candidatus Kaiseribacteriota</taxon>
    </lineage>
</organism>
<evidence type="ECO:0000256" key="1">
    <source>
        <dbReference type="ARBA" id="ARBA00038058"/>
    </source>
</evidence>
<protein>
    <recommendedName>
        <fullName evidence="2">ATP-dependent helicase C-terminal domain-containing protein</fullName>
    </recommendedName>
</protein>
<dbReference type="AlphaFoldDB" id="A0A1F6DFN4"/>
<evidence type="ECO:0000313" key="3">
    <source>
        <dbReference type="EMBL" id="OGG60130.1"/>
    </source>
</evidence>
<dbReference type="GO" id="GO:0006139">
    <property type="term" value="P:nucleobase-containing compound metabolic process"/>
    <property type="evidence" value="ECO:0007669"/>
    <property type="project" value="InterPro"/>
</dbReference>
<name>A0A1F6DFN4_9BACT</name>
<dbReference type="GO" id="GO:0016818">
    <property type="term" value="F:hydrolase activity, acting on acid anhydrides, in phosphorus-containing anhydrides"/>
    <property type="evidence" value="ECO:0007669"/>
    <property type="project" value="InterPro"/>
</dbReference>
<comment type="similarity">
    <text evidence="1">Belongs to the helicase family. DinG subfamily.</text>
</comment>
<feature type="domain" description="ATP-dependent helicase C-terminal" evidence="2">
    <location>
        <begin position="437"/>
        <end position="575"/>
    </location>
</feature>